<sequence>MKLMHTKLPEFIRKMKAVAATMGSIYKECDVVGLENLKTAKMQSNRTGRIERAVEDLAKKEDVYKIEVAVIPRIPESMHSAVIRGFDKDGNPVHAILETINILHPTEDILIHDCPDIIDRRPSIGKH</sequence>
<dbReference type="RefSeq" id="WP_179236451.1">
    <property type="nucleotide sequence ID" value="NZ_JACBNQ010000001.1"/>
</dbReference>
<proteinExistence type="predicted"/>
<keyword evidence="2" id="KW-1185">Reference proteome</keyword>
<evidence type="ECO:0000313" key="1">
    <source>
        <dbReference type="EMBL" id="NYB72774.1"/>
    </source>
</evidence>
<name>A0A974GUZ5_SEDHY</name>
<gene>
    <name evidence="1" type="ORF">HZF24_01315</name>
</gene>
<dbReference type="Proteomes" id="UP000611629">
    <property type="component" value="Unassembled WGS sequence"/>
</dbReference>
<reference evidence="1" key="1">
    <citation type="submission" date="2020-07" db="EMBL/GenBank/DDBJ databases">
        <title>Genomic analysis of a strain of Sedimentibacter Hydroxybenzoicus DSM7310.</title>
        <authorList>
            <person name="Ma S."/>
        </authorList>
    </citation>
    <scope>NUCLEOTIDE SEQUENCE</scope>
    <source>
        <strain evidence="1">DSM 7310</strain>
    </source>
</reference>
<evidence type="ECO:0000313" key="2">
    <source>
        <dbReference type="Proteomes" id="UP000611629"/>
    </source>
</evidence>
<dbReference type="AlphaFoldDB" id="A0A974GUZ5"/>
<dbReference type="EMBL" id="JACBNQ010000001">
    <property type="protein sequence ID" value="NYB72774.1"/>
    <property type="molecule type" value="Genomic_DNA"/>
</dbReference>
<comment type="caution">
    <text evidence="1">The sequence shown here is derived from an EMBL/GenBank/DDBJ whole genome shotgun (WGS) entry which is preliminary data.</text>
</comment>
<protein>
    <submittedName>
        <fullName evidence="1">Uncharacterized protein</fullName>
    </submittedName>
</protein>
<accession>A0A974GUZ5</accession>
<organism evidence="1 2">
    <name type="scientific">Sedimentibacter hydroxybenzoicus DSM 7310</name>
    <dbReference type="NCBI Taxonomy" id="1123245"/>
    <lineage>
        <taxon>Bacteria</taxon>
        <taxon>Bacillati</taxon>
        <taxon>Bacillota</taxon>
        <taxon>Tissierellia</taxon>
        <taxon>Sedimentibacter</taxon>
    </lineage>
</organism>